<evidence type="ECO:0000313" key="2">
    <source>
        <dbReference type="Proteomes" id="UP000218418"/>
    </source>
</evidence>
<sequence>MSPKYKKHTVRFEMVLTKEQNDHWQALAKSCGISKAELIRRRMSGCRIKSIPEVNWKCYWQLSKISKDISQLTSCQNIAITNGLIPPSVESIPFEDLLKEISSLRLCLVLGNEELTDDELEQSNDWQD</sequence>
<organism evidence="1 2">
    <name type="scientific">Calothrix parasitica NIES-267</name>
    <dbReference type="NCBI Taxonomy" id="1973488"/>
    <lineage>
        <taxon>Bacteria</taxon>
        <taxon>Bacillati</taxon>
        <taxon>Cyanobacteriota</taxon>
        <taxon>Cyanophyceae</taxon>
        <taxon>Nostocales</taxon>
        <taxon>Calotrichaceae</taxon>
        <taxon>Calothrix</taxon>
    </lineage>
</organism>
<keyword evidence="2" id="KW-1185">Reference proteome</keyword>
<proteinExistence type="predicted"/>
<dbReference type="AlphaFoldDB" id="A0A1Z4LTN5"/>
<name>A0A1Z4LTN5_9CYAN</name>
<dbReference type="Proteomes" id="UP000218418">
    <property type="component" value="Chromosome"/>
</dbReference>
<dbReference type="OrthoDB" id="514442at2"/>
<protein>
    <submittedName>
        <fullName evidence="1">Uncharacterized protein</fullName>
    </submittedName>
</protein>
<evidence type="ECO:0000313" key="1">
    <source>
        <dbReference type="EMBL" id="BAY84606.1"/>
    </source>
</evidence>
<gene>
    <name evidence="1" type="ORF">NIES267_41020</name>
</gene>
<reference evidence="1 2" key="1">
    <citation type="submission" date="2017-06" db="EMBL/GenBank/DDBJ databases">
        <title>Genome sequencing of cyanobaciteial culture collection at National Institute for Environmental Studies (NIES).</title>
        <authorList>
            <person name="Hirose Y."/>
            <person name="Shimura Y."/>
            <person name="Fujisawa T."/>
            <person name="Nakamura Y."/>
            <person name="Kawachi M."/>
        </authorList>
    </citation>
    <scope>NUCLEOTIDE SEQUENCE [LARGE SCALE GENOMIC DNA]</scope>
    <source>
        <strain evidence="1 2">NIES-267</strain>
    </source>
</reference>
<dbReference type="EMBL" id="AP018227">
    <property type="protein sequence ID" value="BAY84606.1"/>
    <property type="molecule type" value="Genomic_DNA"/>
</dbReference>
<accession>A0A1Z4LTN5</accession>